<evidence type="ECO:0000313" key="2">
    <source>
        <dbReference type="EMBL" id="KAF5204876.1"/>
    </source>
</evidence>
<sequence>MGADDVRELTVDFPWKPSICSKCNTFGHSLAQCEKKSSNVWVPNRKFRRMEKGQPSNDHTQKANGKAPMRGPNAVDVTAQGKTNWVRKDKGIAAPSSVLSNRFQRLEVNDDEEIIEEGELTIVEPIELVNNEKNLSMVPLDKANKGKELNVEAQLVATLVNIAEAVTNEVEENVEEVPNSTDMVQETPMHTKQMEAINNHQDIIASVEEVPIYCGRKKTWHRI</sequence>
<keyword evidence="3" id="KW-1185">Reference proteome</keyword>
<evidence type="ECO:0000313" key="3">
    <source>
        <dbReference type="Proteomes" id="UP000554482"/>
    </source>
</evidence>
<comment type="caution">
    <text evidence="2">The sequence shown here is derived from an EMBL/GenBank/DDBJ whole genome shotgun (WGS) entry which is preliminary data.</text>
</comment>
<evidence type="ECO:0000256" key="1">
    <source>
        <dbReference type="SAM" id="MobiDB-lite"/>
    </source>
</evidence>
<accession>A0A7J6X4Z8</accession>
<evidence type="ECO:0008006" key="4">
    <source>
        <dbReference type="Google" id="ProtNLM"/>
    </source>
</evidence>
<organism evidence="2 3">
    <name type="scientific">Thalictrum thalictroides</name>
    <name type="common">Rue-anemone</name>
    <name type="synonym">Anemone thalictroides</name>
    <dbReference type="NCBI Taxonomy" id="46969"/>
    <lineage>
        <taxon>Eukaryota</taxon>
        <taxon>Viridiplantae</taxon>
        <taxon>Streptophyta</taxon>
        <taxon>Embryophyta</taxon>
        <taxon>Tracheophyta</taxon>
        <taxon>Spermatophyta</taxon>
        <taxon>Magnoliopsida</taxon>
        <taxon>Ranunculales</taxon>
        <taxon>Ranunculaceae</taxon>
        <taxon>Thalictroideae</taxon>
        <taxon>Thalictrum</taxon>
    </lineage>
</organism>
<dbReference type="AlphaFoldDB" id="A0A7J6X4Z8"/>
<protein>
    <recommendedName>
        <fullName evidence="4">Zinc knuckle (CCHC-type) family protein</fullName>
    </recommendedName>
</protein>
<name>A0A7J6X4Z8_THATH</name>
<feature type="region of interest" description="Disordered" evidence="1">
    <location>
        <begin position="49"/>
        <end position="74"/>
    </location>
</feature>
<reference evidence="2 3" key="1">
    <citation type="submission" date="2020-06" db="EMBL/GenBank/DDBJ databases">
        <title>Transcriptomic and genomic resources for Thalictrum thalictroides and T. hernandezii: Facilitating candidate gene discovery in an emerging model plant lineage.</title>
        <authorList>
            <person name="Arias T."/>
            <person name="Riano-Pachon D.M."/>
            <person name="Di Stilio V.S."/>
        </authorList>
    </citation>
    <scope>NUCLEOTIDE SEQUENCE [LARGE SCALE GENOMIC DNA]</scope>
    <source>
        <strain evidence="3">cv. WT478/WT964</strain>
        <tissue evidence="2">Leaves</tissue>
    </source>
</reference>
<gene>
    <name evidence="2" type="ORF">FRX31_005537</name>
</gene>
<dbReference type="EMBL" id="JABWDY010004838">
    <property type="protein sequence ID" value="KAF5204876.1"/>
    <property type="molecule type" value="Genomic_DNA"/>
</dbReference>
<proteinExistence type="predicted"/>
<dbReference type="Proteomes" id="UP000554482">
    <property type="component" value="Unassembled WGS sequence"/>
</dbReference>